<keyword evidence="2" id="KW-0723">Serine/threonine-protein kinase</keyword>
<dbReference type="Gene3D" id="3.30.310.80">
    <property type="entry name" value="Kinase associated domain 1, KA1"/>
    <property type="match status" value="1"/>
</dbReference>
<dbReference type="Pfam" id="PF03822">
    <property type="entry name" value="NAF"/>
    <property type="match status" value="1"/>
</dbReference>
<feature type="domain" description="NAF" evidence="7">
    <location>
        <begin position="97"/>
        <end position="121"/>
    </location>
</feature>
<evidence type="ECO:0000256" key="2">
    <source>
        <dbReference type="ARBA" id="ARBA00022527"/>
    </source>
</evidence>
<evidence type="ECO:0000256" key="1">
    <source>
        <dbReference type="ARBA" id="ARBA00012513"/>
    </source>
</evidence>
<keyword evidence="3" id="KW-0808">Transferase</keyword>
<dbReference type="InterPro" id="IPR018451">
    <property type="entry name" value="NAF/FISL_domain"/>
</dbReference>
<dbReference type="GO" id="GO:0007165">
    <property type="term" value="P:signal transduction"/>
    <property type="evidence" value="ECO:0007669"/>
    <property type="project" value="InterPro"/>
</dbReference>
<dbReference type="PANTHER" id="PTHR43895:SF46">
    <property type="entry name" value="NON-SPECIFIC SERINE_THREONINE PROTEIN KINASE"/>
    <property type="match status" value="1"/>
</dbReference>
<dbReference type="EC" id="2.7.11.1" evidence="1"/>
<dbReference type="GO" id="GO:0005524">
    <property type="term" value="F:ATP binding"/>
    <property type="evidence" value="ECO:0007669"/>
    <property type="project" value="UniProtKB-KW"/>
</dbReference>
<protein>
    <recommendedName>
        <fullName evidence="1">non-specific serine/threonine protein kinase</fullName>
        <ecNumber evidence="1">2.7.11.1</ecNumber>
    </recommendedName>
</protein>
<keyword evidence="5" id="KW-0418">Kinase</keyword>
<evidence type="ECO:0000259" key="7">
    <source>
        <dbReference type="PROSITE" id="PS50816"/>
    </source>
</evidence>
<dbReference type="Proteomes" id="UP000222542">
    <property type="component" value="Unassembled WGS sequence"/>
</dbReference>
<evidence type="ECO:0000256" key="6">
    <source>
        <dbReference type="ARBA" id="ARBA00022840"/>
    </source>
</evidence>
<evidence type="ECO:0000256" key="3">
    <source>
        <dbReference type="ARBA" id="ARBA00022679"/>
    </source>
</evidence>
<gene>
    <name evidence="8" type="ORF">T459_16465</name>
</gene>
<evidence type="ECO:0000256" key="5">
    <source>
        <dbReference type="ARBA" id="ARBA00022777"/>
    </source>
</evidence>
<organism evidence="8 9">
    <name type="scientific">Capsicum annuum</name>
    <name type="common">Capsicum pepper</name>
    <dbReference type="NCBI Taxonomy" id="4072"/>
    <lineage>
        <taxon>Eukaryota</taxon>
        <taxon>Viridiplantae</taxon>
        <taxon>Streptophyta</taxon>
        <taxon>Embryophyta</taxon>
        <taxon>Tracheophyta</taxon>
        <taxon>Spermatophyta</taxon>
        <taxon>Magnoliopsida</taxon>
        <taxon>eudicotyledons</taxon>
        <taxon>Gunneridae</taxon>
        <taxon>Pentapetalae</taxon>
        <taxon>asterids</taxon>
        <taxon>lamiids</taxon>
        <taxon>Solanales</taxon>
        <taxon>Solanaceae</taxon>
        <taxon>Solanoideae</taxon>
        <taxon>Capsiceae</taxon>
        <taxon>Capsicum</taxon>
    </lineage>
</organism>
<keyword evidence="4" id="KW-0547">Nucleotide-binding</keyword>
<dbReference type="PANTHER" id="PTHR43895">
    <property type="entry name" value="CALCIUM/CALMODULIN-DEPENDENT PROTEIN KINASE KINASE-RELATED"/>
    <property type="match status" value="1"/>
</dbReference>
<dbReference type="EMBL" id="AYRZ02000006">
    <property type="protein sequence ID" value="PHT78413.1"/>
    <property type="molecule type" value="Genomic_DNA"/>
</dbReference>
<comment type="caution">
    <text evidence="8">The sequence shown here is derived from an EMBL/GenBank/DDBJ whole genome shotgun (WGS) entry which is preliminary data.</text>
</comment>
<sequence length="169" mass="19336">MTNLMNMYRKISRAEYKCPNWFPLEVHKLLSRILDPNPHTRILIANIKKSSWFKKGSESRHIRTKQLVNQNIIIDGNVVSSSNLENYSSSDTKLELAKPGNINAFAIISLSSGFDLFGLFVRKNQKEELQFISARPAPVIISKLEKVGRNLSLDLQKQEGGFFRFRGIK</sequence>
<evidence type="ECO:0000313" key="8">
    <source>
        <dbReference type="EMBL" id="PHT78413.1"/>
    </source>
</evidence>
<keyword evidence="9" id="KW-1185">Reference proteome</keyword>
<dbReference type="InterPro" id="IPR011009">
    <property type="entry name" value="Kinase-like_dom_sf"/>
</dbReference>
<reference evidence="8 9" key="1">
    <citation type="journal article" date="2014" name="Nat. Genet.">
        <title>Genome sequence of the hot pepper provides insights into the evolution of pungency in Capsicum species.</title>
        <authorList>
            <person name="Kim S."/>
            <person name="Park M."/>
            <person name="Yeom S.I."/>
            <person name="Kim Y.M."/>
            <person name="Lee J.M."/>
            <person name="Lee H.A."/>
            <person name="Seo E."/>
            <person name="Choi J."/>
            <person name="Cheong K."/>
            <person name="Kim K.T."/>
            <person name="Jung K."/>
            <person name="Lee G.W."/>
            <person name="Oh S.K."/>
            <person name="Bae C."/>
            <person name="Kim S.B."/>
            <person name="Lee H.Y."/>
            <person name="Kim S.Y."/>
            <person name="Kim M.S."/>
            <person name="Kang B.C."/>
            <person name="Jo Y.D."/>
            <person name="Yang H.B."/>
            <person name="Jeong H.J."/>
            <person name="Kang W.H."/>
            <person name="Kwon J.K."/>
            <person name="Shin C."/>
            <person name="Lim J.Y."/>
            <person name="Park J.H."/>
            <person name="Huh J.H."/>
            <person name="Kim J.S."/>
            <person name="Kim B.D."/>
            <person name="Cohen O."/>
            <person name="Paran I."/>
            <person name="Suh M.C."/>
            <person name="Lee S.B."/>
            <person name="Kim Y.K."/>
            <person name="Shin Y."/>
            <person name="Noh S.J."/>
            <person name="Park J."/>
            <person name="Seo Y.S."/>
            <person name="Kwon S.Y."/>
            <person name="Kim H.A."/>
            <person name="Park J.M."/>
            <person name="Kim H.J."/>
            <person name="Choi S.B."/>
            <person name="Bosland P.W."/>
            <person name="Reeves G."/>
            <person name="Jo S.H."/>
            <person name="Lee B.W."/>
            <person name="Cho H.T."/>
            <person name="Choi H.S."/>
            <person name="Lee M.S."/>
            <person name="Yu Y."/>
            <person name="Do Choi Y."/>
            <person name="Park B.S."/>
            <person name="van Deynze A."/>
            <person name="Ashrafi H."/>
            <person name="Hill T."/>
            <person name="Kim W.T."/>
            <person name="Pai H.S."/>
            <person name="Ahn H.K."/>
            <person name="Yeam I."/>
            <person name="Giovannoni J.J."/>
            <person name="Rose J.K."/>
            <person name="Sorensen I."/>
            <person name="Lee S.J."/>
            <person name="Kim R.W."/>
            <person name="Choi I.Y."/>
            <person name="Choi B.S."/>
            <person name="Lim J.S."/>
            <person name="Lee Y.H."/>
            <person name="Choi D."/>
        </authorList>
    </citation>
    <scope>NUCLEOTIDE SEQUENCE [LARGE SCALE GENOMIC DNA]</scope>
    <source>
        <strain evidence="9">cv. CM334</strain>
    </source>
</reference>
<dbReference type="SUPFAM" id="SSF56112">
    <property type="entry name" value="Protein kinase-like (PK-like)"/>
    <property type="match status" value="1"/>
</dbReference>
<dbReference type="PROSITE" id="PS50816">
    <property type="entry name" value="NAF"/>
    <property type="match status" value="1"/>
</dbReference>
<dbReference type="Gramene" id="PHT78413">
    <property type="protein sequence ID" value="PHT78413"/>
    <property type="gene ID" value="T459_16465"/>
</dbReference>
<keyword evidence="6" id="KW-0067">ATP-binding</keyword>
<accession>A0A2G2Z8S9</accession>
<name>A0A2G2Z8S9_CAPAN</name>
<reference evidence="8 9" key="2">
    <citation type="journal article" date="2017" name="Genome Biol.">
        <title>New reference genome sequences of hot pepper reveal the massive evolution of plant disease-resistance genes by retroduplication.</title>
        <authorList>
            <person name="Kim S."/>
            <person name="Park J."/>
            <person name="Yeom S.I."/>
            <person name="Kim Y.M."/>
            <person name="Seo E."/>
            <person name="Kim K.T."/>
            <person name="Kim M.S."/>
            <person name="Lee J.M."/>
            <person name="Cheong K."/>
            <person name="Shin H.S."/>
            <person name="Kim S.B."/>
            <person name="Han K."/>
            <person name="Lee J."/>
            <person name="Park M."/>
            <person name="Lee H.A."/>
            <person name="Lee H.Y."/>
            <person name="Lee Y."/>
            <person name="Oh S."/>
            <person name="Lee J.H."/>
            <person name="Choi E."/>
            <person name="Choi E."/>
            <person name="Lee S.E."/>
            <person name="Jeon J."/>
            <person name="Kim H."/>
            <person name="Choi G."/>
            <person name="Song H."/>
            <person name="Lee J."/>
            <person name="Lee S.C."/>
            <person name="Kwon J.K."/>
            <person name="Lee H.Y."/>
            <person name="Koo N."/>
            <person name="Hong Y."/>
            <person name="Kim R.W."/>
            <person name="Kang W.H."/>
            <person name="Huh J.H."/>
            <person name="Kang B.C."/>
            <person name="Yang T.J."/>
            <person name="Lee Y.H."/>
            <person name="Bennetzen J.L."/>
            <person name="Choi D."/>
        </authorList>
    </citation>
    <scope>NUCLEOTIDE SEQUENCE [LARGE SCALE GENOMIC DNA]</scope>
    <source>
        <strain evidence="9">cv. CM334</strain>
    </source>
</reference>
<evidence type="ECO:0000256" key="4">
    <source>
        <dbReference type="ARBA" id="ARBA00022741"/>
    </source>
</evidence>
<proteinExistence type="predicted"/>
<dbReference type="GO" id="GO:0004674">
    <property type="term" value="F:protein serine/threonine kinase activity"/>
    <property type="evidence" value="ECO:0007669"/>
    <property type="project" value="UniProtKB-KW"/>
</dbReference>
<dbReference type="OMA" id="HENIMKM"/>
<dbReference type="AlphaFoldDB" id="A0A2G2Z8S9"/>
<dbReference type="InterPro" id="IPR004041">
    <property type="entry name" value="NAF_dom"/>
</dbReference>
<dbReference type="STRING" id="4072.A0A2G2Z8S9"/>
<dbReference type="Gene3D" id="1.10.510.10">
    <property type="entry name" value="Transferase(Phosphotransferase) domain 1"/>
    <property type="match status" value="1"/>
</dbReference>
<evidence type="ECO:0000313" key="9">
    <source>
        <dbReference type="Proteomes" id="UP000222542"/>
    </source>
</evidence>